<proteinExistence type="inferred from homology"/>
<dbReference type="Gene3D" id="3.30.429.10">
    <property type="entry name" value="Macrophage Migration Inhibitory Factor"/>
    <property type="match status" value="1"/>
</dbReference>
<dbReference type="KEGG" id="tut:107362257"/>
<evidence type="ECO:0000256" key="8">
    <source>
        <dbReference type="ARBA" id="ARBA00038932"/>
    </source>
</evidence>
<evidence type="ECO:0000256" key="5">
    <source>
        <dbReference type="ARBA" id="ARBA00023235"/>
    </source>
</evidence>
<reference evidence="13" key="2">
    <citation type="submission" date="2015-06" db="UniProtKB">
        <authorList>
            <consortium name="EnsemblMetazoa"/>
        </authorList>
    </citation>
    <scope>IDENTIFICATION</scope>
</reference>
<evidence type="ECO:0000256" key="7">
    <source>
        <dbReference type="ARBA" id="ARBA00036823"/>
    </source>
</evidence>
<evidence type="ECO:0000313" key="13">
    <source>
        <dbReference type="EnsemblMetazoa" id="tetur08g04260.1"/>
    </source>
</evidence>
<evidence type="ECO:0000256" key="2">
    <source>
        <dbReference type="ARBA" id="ARBA00005851"/>
    </source>
</evidence>
<sequence>MPTLEVQTNVDASKLTPELAGKAAQVVADALGKPKSYVIVSFKSAVMSMGGESGPTAIAHLGSIGKIDREMNKKTSKALSAFLVKELGLPEDKFYIMFHNLNKENVGWKGTTFDDFL</sequence>
<keyword evidence="5" id="KW-0413">Isomerase</keyword>
<dbReference type="PANTHER" id="PTHR11954:SF6">
    <property type="entry name" value="MACROPHAGE MIGRATION INHIBITORY FACTOR"/>
    <property type="match status" value="1"/>
</dbReference>
<dbReference type="STRING" id="32264.T1KBJ0"/>
<name>T1KBJ0_TETUR</name>
<dbReference type="GO" id="GO:0005125">
    <property type="term" value="F:cytokine activity"/>
    <property type="evidence" value="ECO:0007669"/>
    <property type="project" value="UniProtKB-KW"/>
</dbReference>
<evidence type="ECO:0000256" key="1">
    <source>
        <dbReference type="ARBA" id="ARBA00004613"/>
    </source>
</evidence>
<keyword evidence="14" id="KW-1185">Reference proteome</keyword>
<dbReference type="AlphaFoldDB" id="T1KBJ0"/>
<dbReference type="SUPFAM" id="SSF55331">
    <property type="entry name" value="Tautomerase/MIF"/>
    <property type="match status" value="1"/>
</dbReference>
<evidence type="ECO:0000256" key="3">
    <source>
        <dbReference type="ARBA" id="ARBA00022514"/>
    </source>
</evidence>
<dbReference type="OrthoDB" id="255819at2759"/>
<evidence type="ECO:0000256" key="9">
    <source>
        <dbReference type="ARBA" id="ARBA00039086"/>
    </source>
</evidence>
<organism evidence="13 14">
    <name type="scientific">Tetranychus urticae</name>
    <name type="common">Two-spotted spider mite</name>
    <dbReference type="NCBI Taxonomy" id="32264"/>
    <lineage>
        <taxon>Eukaryota</taxon>
        <taxon>Metazoa</taxon>
        <taxon>Ecdysozoa</taxon>
        <taxon>Arthropoda</taxon>
        <taxon>Chelicerata</taxon>
        <taxon>Arachnida</taxon>
        <taxon>Acari</taxon>
        <taxon>Acariformes</taxon>
        <taxon>Trombidiformes</taxon>
        <taxon>Prostigmata</taxon>
        <taxon>Eleutherengona</taxon>
        <taxon>Raphignathae</taxon>
        <taxon>Tetranychoidea</taxon>
        <taxon>Tetranychidae</taxon>
        <taxon>Tetranychus</taxon>
    </lineage>
</organism>
<comment type="similarity">
    <text evidence="2">Belongs to the MIF family.</text>
</comment>
<comment type="catalytic activity">
    <reaction evidence="6">
        <text>3-phenylpyruvate = enol-phenylpyruvate</text>
        <dbReference type="Rhea" id="RHEA:17097"/>
        <dbReference type="ChEBI" id="CHEBI:16815"/>
        <dbReference type="ChEBI" id="CHEBI:18005"/>
        <dbReference type="EC" id="5.3.2.1"/>
    </reaction>
</comment>
<dbReference type="eggNOG" id="KOG1759">
    <property type="taxonomic scope" value="Eukaryota"/>
</dbReference>
<keyword evidence="4" id="KW-0964">Secreted</keyword>
<dbReference type="InterPro" id="IPR014347">
    <property type="entry name" value="Tautomerase/MIF_sf"/>
</dbReference>
<dbReference type="EnsemblMetazoa" id="tetur08g04260.1">
    <property type="protein sequence ID" value="tetur08g04260.1"/>
    <property type="gene ID" value="tetur08g04260"/>
</dbReference>
<dbReference type="GO" id="GO:0004167">
    <property type="term" value="F:dopachrome isomerase activity"/>
    <property type="evidence" value="ECO:0007669"/>
    <property type="project" value="UniProtKB-EC"/>
</dbReference>
<dbReference type="PANTHER" id="PTHR11954">
    <property type="entry name" value="D-DOPACHROME DECARBOXYLASE"/>
    <property type="match status" value="1"/>
</dbReference>
<evidence type="ECO:0000256" key="10">
    <source>
        <dbReference type="ARBA" id="ARBA00041631"/>
    </source>
</evidence>
<evidence type="ECO:0000313" key="14">
    <source>
        <dbReference type="Proteomes" id="UP000015104"/>
    </source>
</evidence>
<accession>T1KBJ0</accession>
<keyword evidence="3" id="KW-0202">Cytokine</keyword>
<evidence type="ECO:0000256" key="6">
    <source>
        <dbReference type="ARBA" id="ARBA00036735"/>
    </source>
</evidence>
<reference evidence="14" key="1">
    <citation type="submission" date="2011-08" db="EMBL/GenBank/DDBJ databases">
        <authorList>
            <person name="Rombauts S."/>
        </authorList>
    </citation>
    <scope>NUCLEOTIDE SEQUENCE</scope>
    <source>
        <strain evidence="14">London</strain>
    </source>
</reference>
<dbReference type="EC" id="5.3.3.12" evidence="8"/>
<dbReference type="HOGENOM" id="CLU_129906_1_1_1"/>
<dbReference type="GO" id="GO:0050178">
    <property type="term" value="F:phenylpyruvate tautomerase activity"/>
    <property type="evidence" value="ECO:0007669"/>
    <property type="project" value="UniProtKB-EC"/>
</dbReference>
<comment type="subcellular location">
    <subcellularLocation>
        <location evidence="1">Secreted</location>
    </subcellularLocation>
</comment>
<evidence type="ECO:0000256" key="12">
    <source>
        <dbReference type="ARBA" id="ARBA00042730"/>
    </source>
</evidence>
<dbReference type="InterPro" id="IPR001398">
    <property type="entry name" value="Macrophage_inhib_fac"/>
</dbReference>
<protein>
    <recommendedName>
        <fullName evidence="12">L-dopachrome isomerase</fullName>
        <ecNumber evidence="9">5.3.2.1</ecNumber>
        <ecNumber evidence="8">5.3.3.12</ecNumber>
    </recommendedName>
    <alternativeName>
        <fullName evidence="10">L-dopachrome tautomerase</fullName>
    </alternativeName>
    <alternativeName>
        <fullName evidence="11">Phenylpyruvate tautomerase</fullName>
    </alternativeName>
</protein>
<dbReference type="EMBL" id="CAEY01001951">
    <property type="status" value="NOT_ANNOTATED_CDS"/>
    <property type="molecule type" value="Genomic_DNA"/>
</dbReference>
<dbReference type="OMA" id="YINFFDM"/>
<dbReference type="Proteomes" id="UP000015104">
    <property type="component" value="Unassembled WGS sequence"/>
</dbReference>
<dbReference type="GO" id="GO:0005615">
    <property type="term" value="C:extracellular space"/>
    <property type="evidence" value="ECO:0007669"/>
    <property type="project" value="UniProtKB-KW"/>
</dbReference>
<gene>
    <name evidence="13" type="primary">107362257</name>
</gene>
<dbReference type="Pfam" id="PF01187">
    <property type="entry name" value="MIF"/>
    <property type="match status" value="1"/>
</dbReference>
<evidence type="ECO:0000256" key="4">
    <source>
        <dbReference type="ARBA" id="ARBA00022525"/>
    </source>
</evidence>
<evidence type="ECO:0000256" key="11">
    <source>
        <dbReference type="ARBA" id="ARBA00041912"/>
    </source>
</evidence>
<comment type="catalytic activity">
    <reaction evidence="7">
        <text>L-dopachrome = 5,6-dihydroxyindole-2-carboxylate</text>
        <dbReference type="Rhea" id="RHEA:13041"/>
        <dbReference type="ChEBI" id="CHEBI:16875"/>
        <dbReference type="ChEBI" id="CHEBI:57509"/>
        <dbReference type="EC" id="5.3.3.12"/>
    </reaction>
</comment>
<dbReference type="EC" id="5.3.2.1" evidence="9"/>